<evidence type="ECO:0000313" key="1">
    <source>
        <dbReference type="EMBL" id="PNX58965.1"/>
    </source>
</evidence>
<protein>
    <submittedName>
        <fullName evidence="1">Uncharacterized protein</fullName>
    </submittedName>
</protein>
<dbReference type="PANTHER" id="PTHR33232">
    <property type="entry name" value="PROTEIN SIEVE ELEMENT OCCLUSION B-LIKE"/>
    <property type="match status" value="1"/>
</dbReference>
<sequence>VDINVVLKKKNVYLFISTLDVTDEEITAVRTVYESIKTNEQYKIVWIPIVETWNEQLHKKFEILKSKIPWYVVSNVENIAGFKFINEEWDFKKKTTFVVFSPQGKVQHPNAFHLIKAYGIKAFPFTLVDEERIQKERNWLVSVVGTIDRNITTS</sequence>
<reference evidence="1 2" key="2">
    <citation type="journal article" date="2017" name="Front. Plant Sci.">
        <title>Gene Classification and Mining of Molecular Markers Useful in Red Clover (Trifolium pratense) Breeding.</title>
        <authorList>
            <person name="Istvanek J."/>
            <person name="Dluhosova J."/>
            <person name="Dluhos P."/>
            <person name="Patkova L."/>
            <person name="Nedelnik J."/>
            <person name="Repkova J."/>
        </authorList>
    </citation>
    <scope>NUCLEOTIDE SEQUENCE [LARGE SCALE GENOMIC DNA]</scope>
    <source>
        <strain evidence="2">cv. Tatra</strain>
        <tissue evidence="1">Young leaves</tissue>
    </source>
</reference>
<gene>
    <name evidence="1" type="ORF">L195_g051179</name>
</gene>
<dbReference type="PANTHER" id="PTHR33232:SF18">
    <property type="entry name" value="PROTEIN SIEVE ELEMENT OCCLUSION B-LIKE"/>
    <property type="match status" value="1"/>
</dbReference>
<proteinExistence type="predicted"/>
<feature type="non-terminal residue" evidence="1">
    <location>
        <position position="1"/>
    </location>
</feature>
<name>A0A2K3JY29_TRIPR</name>
<reference evidence="1 2" key="1">
    <citation type="journal article" date="2014" name="Am. J. Bot.">
        <title>Genome assembly and annotation for red clover (Trifolium pratense; Fabaceae).</title>
        <authorList>
            <person name="Istvanek J."/>
            <person name="Jaros M."/>
            <person name="Krenek A."/>
            <person name="Repkova J."/>
        </authorList>
    </citation>
    <scope>NUCLEOTIDE SEQUENCE [LARGE SCALE GENOMIC DNA]</scope>
    <source>
        <strain evidence="2">cv. Tatra</strain>
        <tissue evidence="1">Young leaves</tissue>
    </source>
</reference>
<dbReference type="GO" id="GO:0010088">
    <property type="term" value="P:phloem development"/>
    <property type="evidence" value="ECO:0007669"/>
    <property type="project" value="InterPro"/>
</dbReference>
<dbReference type="AlphaFoldDB" id="A0A2K3JY29"/>
<evidence type="ECO:0000313" key="2">
    <source>
        <dbReference type="Proteomes" id="UP000236291"/>
    </source>
</evidence>
<comment type="caution">
    <text evidence="1">The sequence shown here is derived from an EMBL/GenBank/DDBJ whole genome shotgun (WGS) entry which is preliminary data.</text>
</comment>
<dbReference type="STRING" id="57577.A0A2K3JY29"/>
<accession>A0A2K3JY29</accession>
<feature type="non-terminal residue" evidence="1">
    <location>
        <position position="154"/>
    </location>
</feature>
<dbReference type="EMBL" id="ASHM01079703">
    <property type="protein sequence ID" value="PNX58965.1"/>
    <property type="molecule type" value="Genomic_DNA"/>
</dbReference>
<dbReference type="Proteomes" id="UP000236291">
    <property type="component" value="Unassembled WGS sequence"/>
</dbReference>
<dbReference type="InterPro" id="IPR039299">
    <property type="entry name" value="SEOA"/>
</dbReference>
<organism evidence="1 2">
    <name type="scientific">Trifolium pratense</name>
    <name type="common">Red clover</name>
    <dbReference type="NCBI Taxonomy" id="57577"/>
    <lineage>
        <taxon>Eukaryota</taxon>
        <taxon>Viridiplantae</taxon>
        <taxon>Streptophyta</taxon>
        <taxon>Embryophyta</taxon>
        <taxon>Tracheophyta</taxon>
        <taxon>Spermatophyta</taxon>
        <taxon>Magnoliopsida</taxon>
        <taxon>eudicotyledons</taxon>
        <taxon>Gunneridae</taxon>
        <taxon>Pentapetalae</taxon>
        <taxon>rosids</taxon>
        <taxon>fabids</taxon>
        <taxon>Fabales</taxon>
        <taxon>Fabaceae</taxon>
        <taxon>Papilionoideae</taxon>
        <taxon>50 kb inversion clade</taxon>
        <taxon>NPAAA clade</taxon>
        <taxon>Hologalegina</taxon>
        <taxon>IRL clade</taxon>
        <taxon>Trifolieae</taxon>
        <taxon>Trifolium</taxon>
    </lineage>
</organism>